<evidence type="ECO:0008006" key="3">
    <source>
        <dbReference type="Google" id="ProtNLM"/>
    </source>
</evidence>
<reference evidence="1" key="2">
    <citation type="journal article" date="2021" name="Microbiome">
        <title>Successional dynamics and alternative stable states in a saline activated sludge microbial community over 9 years.</title>
        <authorList>
            <person name="Wang Y."/>
            <person name="Ye J."/>
            <person name="Ju F."/>
            <person name="Liu L."/>
            <person name="Boyd J.A."/>
            <person name="Deng Y."/>
            <person name="Parks D.H."/>
            <person name="Jiang X."/>
            <person name="Yin X."/>
            <person name="Woodcroft B.J."/>
            <person name="Tyson G.W."/>
            <person name="Hugenholtz P."/>
            <person name="Polz M.F."/>
            <person name="Zhang T."/>
        </authorList>
    </citation>
    <scope>NUCLEOTIDE SEQUENCE</scope>
    <source>
        <strain evidence="1">HKST-UBA02</strain>
    </source>
</reference>
<evidence type="ECO:0000313" key="1">
    <source>
        <dbReference type="EMBL" id="MCA9754305.1"/>
    </source>
</evidence>
<dbReference type="Proteomes" id="UP000739538">
    <property type="component" value="Unassembled WGS sequence"/>
</dbReference>
<dbReference type="SUPFAM" id="SSF51126">
    <property type="entry name" value="Pectin lyase-like"/>
    <property type="match status" value="2"/>
</dbReference>
<dbReference type="InterPro" id="IPR011050">
    <property type="entry name" value="Pectin_lyase_fold/virulence"/>
</dbReference>
<dbReference type="InterPro" id="IPR012334">
    <property type="entry name" value="Pectin_lyas_fold"/>
</dbReference>
<dbReference type="EMBL" id="JAGQHS010000002">
    <property type="protein sequence ID" value="MCA9754305.1"/>
    <property type="molecule type" value="Genomic_DNA"/>
</dbReference>
<dbReference type="Gene3D" id="2.160.20.10">
    <property type="entry name" value="Single-stranded right-handed beta-helix, Pectin lyase-like"/>
    <property type="match status" value="2"/>
</dbReference>
<dbReference type="AlphaFoldDB" id="A0A956NAZ1"/>
<reference evidence="1" key="1">
    <citation type="submission" date="2020-04" db="EMBL/GenBank/DDBJ databases">
        <authorList>
            <person name="Zhang T."/>
        </authorList>
    </citation>
    <scope>NUCLEOTIDE SEQUENCE</scope>
    <source>
        <strain evidence="1">HKST-UBA02</strain>
    </source>
</reference>
<proteinExistence type="predicted"/>
<protein>
    <recommendedName>
        <fullName evidence="3">DUF1565 domain-containing protein</fullName>
    </recommendedName>
</protein>
<name>A0A956NAZ1_UNCEI</name>
<organism evidence="1 2">
    <name type="scientific">Eiseniibacteriota bacterium</name>
    <dbReference type="NCBI Taxonomy" id="2212470"/>
    <lineage>
        <taxon>Bacteria</taxon>
        <taxon>Candidatus Eiseniibacteriota</taxon>
    </lineage>
</organism>
<evidence type="ECO:0000313" key="2">
    <source>
        <dbReference type="Proteomes" id="UP000739538"/>
    </source>
</evidence>
<accession>A0A956NAZ1</accession>
<comment type="caution">
    <text evidence="1">The sequence shown here is derived from an EMBL/GenBank/DDBJ whole genome shotgun (WGS) entry which is preliminary data.</text>
</comment>
<gene>
    <name evidence="1" type="ORF">KDA27_00775</name>
</gene>
<sequence length="1151" mass="122192">MKPPASASVSALARTFASVSVSCFVSAFVSRALAFSLLGVAALAVFAPCARAATLVVDPDDGPYTTVGAALLAALDGDVIEISPGIYTESLEVTGKQVTLVGPSGSSVTTLDGGGLRILRMIDADVTLSGLTLRNGRARSGGAIAATDSDLTVDSCTFRNNAVYYGGIGSRSYGGAIFVCKDSRLEVRNASFIENVQETYRSGSAIAYTERDWAGNDSGGDPSDWDVRIRVERSSFLRNDQRIGGICHFDAAASATFDRCLFLGKGITTTTNWSASNCVYWEGESPQVTADEYPVESPLGSGPNWRNRSTLAEPVGSPIASPTLGARLSSATGVEADPRICPDDLERLHESSPAFSAYGGGIGATPLGCTSATILYASPARFVPNRSHRLDLYGYDLDLVDEARLVADDGTYVSSRDIVRTDCWSRTVFDLGLLPPGPRKLELMSGSFRVLSRDDIVFIDSVDPRRFRPAWIEANEAREIDLALGTATEDVDLELVGPDGATFAPTSLYASASDTLHMSLPALAAGVYGVRLRYPAGDTVDVEAMLRVGSPTPRHVPGEYATISEAVAAATPGDEIVVAAGTYPESVVLDRPVRIRGVSENVYDVRLLPPAGSRGIHVLEGAGHITEVAGLTIQDATIEGGPGAGILAETPVRVVDSMVFRCRSDGPNAVGAGIWAAPGSEVVSTTLQANVASSDWVSTPDPTREASGGTAGGIYGVGCRVEKCALRGNSAMSCAAAVVDGIFQGNEVESGSSSGERGAIHACALRGIARGNRFDHGCGSVRPYAVFLGPSEVDHNTFTDFWLDLCEYLSILQIQGPVDFHHNSLAGVRLMVCRQHQPADESEGWIRVTENLIESNDAGPPQLQYCEDRLSSSPAVEVPLSRVEFVFNLGYPITMYGFGGLDDCGSCVIPMESVGYCEVRRHDGYDSYGQFDLRLEETSPALPGNSPFPPDTLGAITEVCPAVNPVFLEFTRLDRTSEGVLLEWSFVSDVEIIGVGIERRELRTDAVTERVDSGWLPPCHQCSFLDESALPGEPYAYSAVVLYPGGATERIDLGEIEGGAPTKLELGAPWPNPSGAQFSSWFQVPVEADVVIELVGPSGRRVETLWDGPAAAGRHTVERPVGAAPLPSGVYWLKLRTTAGDRASQRLVVIR</sequence>